<dbReference type="AlphaFoldDB" id="A0A9X2GG89"/>
<comment type="caution">
    <text evidence="1">The sequence shown here is derived from an EMBL/GenBank/DDBJ whole genome shotgun (WGS) entry which is preliminary data.</text>
</comment>
<name>A0A9X2GG89_9ACTN</name>
<evidence type="ECO:0000313" key="2">
    <source>
        <dbReference type="Proteomes" id="UP001139648"/>
    </source>
</evidence>
<dbReference type="Proteomes" id="UP001139648">
    <property type="component" value="Unassembled WGS sequence"/>
</dbReference>
<evidence type="ECO:0000313" key="1">
    <source>
        <dbReference type="EMBL" id="MCP2357992.1"/>
    </source>
</evidence>
<protein>
    <submittedName>
        <fullName evidence="1">Uncharacterized protein</fullName>
    </submittedName>
</protein>
<dbReference type="RefSeq" id="WP_253745089.1">
    <property type="nucleotide sequence ID" value="NZ_BAABKA010000018.1"/>
</dbReference>
<accession>A0A9X2GG89</accession>
<reference evidence="1" key="1">
    <citation type="submission" date="2022-06" db="EMBL/GenBank/DDBJ databases">
        <title>Sequencing the genomes of 1000 actinobacteria strains.</title>
        <authorList>
            <person name="Klenk H.-P."/>
        </authorList>
    </citation>
    <scope>NUCLEOTIDE SEQUENCE</scope>
    <source>
        <strain evidence="1">DSM 46694</strain>
    </source>
</reference>
<proteinExistence type="predicted"/>
<sequence length="143" mass="15911">MSLSRLVLRSGRPIELFELRLYATYSAMLEGYPCKPVNEMEVRGLLRTAERAFPAAPVHLVPPPLEYPDRTAGAFGPVEVLPSVACAGAFRSTAISPVHDPVLYRSSLTVVWFQPTTDVPSGDDADHVLRDLRWEELAQDYEL</sequence>
<organism evidence="1 2">
    <name type="scientific">Nonomuraea thailandensis</name>
    <dbReference type="NCBI Taxonomy" id="1188745"/>
    <lineage>
        <taxon>Bacteria</taxon>
        <taxon>Bacillati</taxon>
        <taxon>Actinomycetota</taxon>
        <taxon>Actinomycetes</taxon>
        <taxon>Streptosporangiales</taxon>
        <taxon>Streptosporangiaceae</taxon>
        <taxon>Nonomuraea</taxon>
    </lineage>
</organism>
<dbReference type="EMBL" id="JAMZEB010000002">
    <property type="protein sequence ID" value="MCP2357992.1"/>
    <property type="molecule type" value="Genomic_DNA"/>
</dbReference>
<keyword evidence="2" id="KW-1185">Reference proteome</keyword>
<gene>
    <name evidence="1" type="ORF">HD597_005012</name>
</gene>